<reference evidence="22" key="1">
    <citation type="submission" date="2019-02" db="EMBL/GenBank/DDBJ databases">
        <title>Draft genome sequence of Sphaerospermopsis reniformis NIES-1949.</title>
        <authorList>
            <person name="Yamaguchi H."/>
            <person name="Suzuki S."/>
            <person name="Kawachi M."/>
        </authorList>
    </citation>
    <scope>NUCLEOTIDE SEQUENCE [LARGE SCALE GENOMIC DNA]</scope>
    <source>
        <strain evidence="22">NIES-1949</strain>
    </source>
</reference>
<dbReference type="AlphaFoldDB" id="A0A480A072"/>
<evidence type="ECO:0000256" key="9">
    <source>
        <dbReference type="ARBA" id="ARBA00022692"/>
    </source>
</evidence>
<dbReference type="SMART" id="SM00387">
    <property type="entry name" value="HATPase_c"/>
    <property type="match status" value="1"/>
</dbReference>
<keyword evidence="11" id="KW-0547">Nucleotide-binding</keyword>
<dbReference type="PROSITE" id="PS50113">
    <property type="entry name" value="PAC"/>
    <property type="match status" value="2"/>
</dbReference>
<keyword evidence="7" id="KW-0597">Phosphoprotein</keyword>
<dbReference type="PANTHER" id="PTHR43304">
    <property type="entry name" value="PHYTOCHROME-LIKE PROTEIN CPH1"/>
    <property type="match status" value="1"/>
</dbReference>
<evidence type="ECO:0000256" key="8">
    <source>
        <dbReference type="ARBA" id="ARBA00022679"/>
    </source>
</evidence>
<dbReference type="InterPro" id="IPR029016">
    <property type="entry name" value="GAF-like_dom_sf"/>
</dbReference>
<dbReference type="FunFam" id="3.30.565.10:FF:000006">
    <property type="entry name" value="Sensor histidine kinase WalK"/>
    <property type="match status" value="1"/>
</dbReference>
<dbReference type="InterPro" id="IPR013655">
    <property type="entry name" value="PAS_fold_3"/>
</dbReference>
<dbReference type="InterPro" id="IPR035965">
    <property type="entry name" value="PAS-like_dom_sf"/>
</dbReference>
<dbReference type="PANTHER" id="PTHR43304:SF1">
    <property type="entry name" value="PAC DOMAIN-CONTAINING PROTEIN"/>
    <property type="match status" value="1"/>
</dbReference>
<dbReference type="SUPFAM" id="SSF47384">
    <property type="entry name" value="Homodimeric domain of signal transducing histidine kinase"/>
    <property type="match status" value="1"/>
</dbReference>
<keyword evidence="12 21" id="KW-0418">Kinase</keyword>
<dbReference type="PROSITE" id="PS50112">
    <property type="entry name" value="PAS"/>
    <property type="match status" value="2"/>
</dbReference>
<dbReference type="Gene3D" id="3.30.450.40">
    <property type="match status" value="1"/>
</dbReference>
<evidence type="ECO:0000259" key="20">
    <source>
        <dbReference type="PROSITE" id="PS50113"/>
    </source>
</evidence>
<dbReference type="InterPro" id="IPR000014">
    <property type="entry name" value="PAS"/>
</dbReference>
<comment type="caution">
    <text evidence="21">The sequence shown here is derived from an EMBL/GenBank/DDBJ whole genome shotgun (WGS) entry which is preliminary data.</text>
</comment>
<dbReference type="PROSITE" id="PS50046">
    <property type="entry name" value="PHYTOCHROME_2"/>
    <property type="match status" value="1"/>
</dbReference>
<dbReference type="Gene3D" id="2.10.70.100">
    <property type="match status" value="1"/>
</dbReference>
<feature type="domain" description="PAC" evidence="20">
    <location>
        <begin position="230"/>
        <end position="282"/>
    </location>
</feature>
<dbReference type="InterPro" id="IPR003661">
    <property type="entry name" value="HisK_dim/P_dom"/>
</dbReference>
<keyword evidence="10" id="KW-0677">Repeat</keyword>
<dbReference type="NCBIfam" id="TIGR00229">
    <property type="entry name" value="sensory_box"/>
    <property type="match status" value="2"/>
</dbReference>
<dbReference type="InterPro" id="IPR036890">
    <property type="entry name" value="HATPase_C_sf"/>
</dbReference>
<evidence type="ECO:0000256" key="16">
    <source>
        <dbReference type="ARBA" id="ARBA00055745"/>
    </source>
</evidence>
<dbReference type="SUPFAM" id="SSF55781">
    <property type="entry name" value="GAF domain-like"/>
    <property type="match status" value="1"/>
</dbReference>
<evidence type="ECO:0000259" key="19">
    <source>
        <dbReference type="PROSITE" id="PS50112"/>
    </source>
</evidence>
<dbReference type="Gene3D" id="3.30.450.20">
    <property type="entry name" value="PAS domain"/>
    <property type="match status" value="2"/>
</dbReference>
<dbReference type="CDD" id="cd00130">
    <property type="entry name" value="PAS"/>
    <property type="match status" value="2"/>
</dbReference>
<dbReference type="InterPro" id="IPR003018">
    <property type="entry name" value="GAF"/>
</dbReference>
<dbReference type="Proteomes" id="UP000300142">
    <property type="component" value="Unassembled WGS sequence"/>
</dbReference>
<evidence type="ECO:0000313" key="21">
    <source>
        <dbReference type="EMBL" id="GCL38319.1"/>
    </source>
</evidence>
<evidence type="ECO:0000256" key="6">
    <source>
        <dbReference type="ARBA" id="ARBA00022519"/>
    </source>
</evidence>
<keyword evidence="14" id="KW-0902">Two-component regulatory system</keyword>
<keyword evidence="8" id="KW-0808">Transferase</keyword>
<dbReference type="GO" id="GO:0005886">
    <property type="term" value="C:plasma membrane"/>
    <property type="evidence" value="ECO:0007669"/>
    <property type="project" value="UniProtKB-SubCell"/>
</dbReference>
<dbReference type="SUPFAM" id="SSF55874">
    <property type="entry name" value="ATPase domain of HSP90 chaperone/DNA topoisomerase II/histidine kinase"/>
    <property type="match status" value="1"/>
</dbReference>
<dbReference type="InterPro" id="IPR052162">
    <property type="entry name" value="Sensor_kinase/Photoreceptor"/>
</dbReference>
<evidence type="ECO:0000256" key="11">
    <source>
        <dbReference type="ARBA" id="ARBA00022741"/>
    </source>
</evidence>
<evidence type="ECO:0000256" key="5">
    <source>
        <dbReference type="ARBA" id="ARBA00022475"/>
    </source>
</evidence>
<evidence type="ECO:0000259" key="18">
    <source>
        <dbReference type="PROSITE" id="PS50109"/>
    </source>
</evidence>
<dbReference type="Pfam" id="PF08447">
    <property type="entry name" value="PAS_3"/>
    <property type="match status" value="2"/>
</dbReference>
<dbReference type="GO" id="GO:0000166">
    <property type="term" value="F:nucleotide binding"/>
    <property type="evidence" value="ECO:0007669"/>
    <property type="project" value="UniProtKB-KW"/>
</dbReference>
<evidence type="ECO:0000313" key="22">
    <source>
        <dbReference type="Proteomes" id="UP000300142"/>
    </source>
</evidence>
<feature type="domain" description="Histidine kinase" evidence="18">
    <location>
        <begin position="472"/>
        <end position="696"/>
    </location>
</feature>
<dbReference type="PROSITE" id="PS50109">
    <property type="entry name" value="HIS_KIN"/>
    <property type="match status" value="1"/>
</dbReference>
<name>A0A480A072_9CYAN</name>
<evidence type="ECO:0000259" key="17">
    <source>
        <dbReference type="PROSITE" id="PS50046"/>
    </source>
</evidence>
<evidence type="ECO:0000256" key="3">
    <source>
        <dbReference type="ARBA" id="ARBA00006402"/>
    </source>
</evidence>
<comment type="similarity">
    <text evidence="3">In the N-terminal section; belongs to the phytochrome family.</text>
</comment>
<dbReference type="Pfam" id="PF00512">
    <property type="entry name" value="HisKA"/>
    <property type="match status" value="1"/>
</dbReference>
<proteinExistence type="inferred from homology"/>
<organism evidence="21 22">
    <name type="scientific">Sphaerospermopsis reniformis</name>
    <dbReference type="NCBI Taxonomy" id="531300"/>
    <lineage>
        <taxon>Bacteria</taxon>
        <taxon>Bacillati</taxon>
        <taxon>Cyanobacteriota</taxon>
        <taxon>Cyanophyceae</taxon>
        <taxon>Nostocales</taxon>
        <taxon>Aphanizomenonaceae</taxon>
        <taxon>Sphaerospermopsis</taxon>
    </lineage>
</organism>
<feature type="domain" description="PAS" evidence="19">
    <location>
        <begin position="21"/>
        <end position="93"/>
    </location>
</feature>
<evidence type="ECO:0000256" key="13">
    <source>
        <dbReference type="ARBA" id="ARBA00022989"/>
    </source>
</evidence>
<comment type="catalytic activity">
    <reaction evidence="1">
        <text>ATP + protein L-histidine = ADP + protein N-phospho-L-histidine.</text>
        <dbReference type="EC" id="2.7.13.3"/>
    </reaction>
</comment>
<dbReference type="InterPro" id="IPR036097">
    <property type="entry name" value="HisK_dim/P_sf"/>
</dbReference>
<evidence type="ECO:0000256" key="4">
    <source>
        <dbReference type="ARBA" id="ARBA00012438"/>
    </source>
</evidence>
<dbReference type="InterPro" id="IPR001610">
    <property type="entry name" value="PAC"/>
</dbReference>
<dbReference type="SMART" id="SM00086">
    <property type="entry name" value="PAC"/>
    <property type="match status" value="2"/>
</dbReference>
<dbReference type="EMBL" id="BJCE01000132">
    <property type="protein sequence ID" value="GCL38319.1"/>
    <property type="molecule type" value="Genomic_DNA"/>
</dbReference>
<dbReference type="Pfam" id="PF01590">
    <property type="entry name" value="GAF"/>
    <property type="match status" value="1"/>
</dbReference>
<dbReference type="GO" id="GO:0000155">
    <property type="term" value="F:phosphorelay sensor kinase activity"/>
    <property type="evidence" value="ECO:0007669"/>
    <property type="project" value="InterPro"/>
</dbReference>
<dbReference type="InterPro" id="IPR016132">
    <property type="entry name" value="Phyto_chromo_attachment"/>
</dbReference>
<keyword evidence="6" id="KW-0997">Cell inner membrane</keyword>
<keyword evidence="22" id="KW-1185">Reference proteome</keyword>
<keyword evidence="13" id="KW-1133">Transmembrane helix</keyword>
<comment type="subcellular location">
    <subcellularLocation>
        <location evidence="2">Cell inner membrane</location>
        <topology evidence="2">Multi-pass membrane protein</topology>
    </subcellularLocation>
</comment>
<evidence type="ECO:0000256" key="10">
    <source>
        <dbReference type="ARBA" id="ARBA00022737"/>
    </source>
</evidence>
<keyword evidence="5" id="KW-1003">Cell membrane</keyword>
<feature type="domain" description="PAS" evidence="19">
    <location>
        <begin position="154"/>
        <end position="226"/>
    </location>
</feature>
<dbReference type="Gene3D" id="3.30.565.10">
    <property type="entry name" value="Histidine kinase-like ATPase, C-terminal domain"/>
    <property type="match status" value="1"/>
</dbReference>
<feature type="domain" description="Phytochrome chromophore attachment site" evidence="17">
    <location>
        <begin position="302"/>
        <end position="438"/>
    </location>
</feature>
<comment type="function">
    <text evidence="16">Photoreceptor which exists in two forms that are reversibly interconvertible by light: the R form that absorbs maximally in the red region of the spectrum and the FR form that absorbs maximally in the far-red region.</text>
</comment>
<dbReference type="InterPro" id="IPR000700">
    <property type="entry name" value="PAS-assoc_C"/>
</dbReference>
<evidence type="ECO:0000256" key="2">
    <source>
        <dbReference type="ARBA" id="ARBA00004429"/>
    </source>
</evidence>
<dbReference type="CDD" id="cd00082">
    <property type="entry name" value="HisKA"/>
    <property type="match status" value="1"/>
</dbReference>
<evidence type="ECO:0000256" key="1">
    <source>
        <dbReference type="ARBA" id="ARBA00000085"/>
    </source>
</evidence>
<dbReference type="FunFam" id="2.10.70.100:FF:000001">
    <property type="entry name" value="Sensory transduction histidine kinase"/>
    <property type="match status" value="1"/>
</dbReference>
<accession>A0A480A072</accession>
<evidence type="ECO:0000256" key="14">
    <source>
        <dbReference type="ARBA" id="ARBA00023012"/>
    </source>
</evidence>
<dbReference type="Gene3D" id="1.10.287.130">
    <property type="match status" value="1"/>
</dbReference>
<evidence type="ECO:0000256" key="7">
    <source>
        <dbReference type="ARBA" id="ARBA00022553"/>
    </source>
</evidence>
<dbReference type="Pfam" id="PF02518">
    <property type="entry name" value="HATPase_c"/>
    <property type="match status" value="1"/>
</dbReference>
<protein>
    <recommendedName>
        <fullName evidence="4">histidine kinase</fullName>
        <ecNumber evidence="4">2.7.13.3</ecNumber>
    </recommendedName>
</protein>
<dbReference type="PRINTS" id="PR00344">
    <property type="entry name" value="BCTRLSENSOR"/>
</dbReference>
<dbReference type="EC" id="2.7.13.3" evidence="4"/>
<evidence type="ECO:0000256" key="15">
    <source>
        <dbReference type="ARBA" id="ARBA00023136"/>
    </source>
</evidence>
<dbReference type="SMART" id="SM00091">
    <property type="entry name" value="PAS"/>
    <property type="match status" value="2"/>
</dbReference>
<dbReference type="InterPro" id="IPR005467">
    <property type="entry name" value="His_kinase_dom"/>
</dbReference>
<keyword evidence="9" id="KW-0812">Transmembrane</keyword>
<feature type="domain" description="PAC" evidence="20">
    <location>
        <begin position="96"/>
        <end position="148"/>
    </location>
</feature>
<dbReference type="InterPro" id="IPR003594">
    <property type="entry name" value="HATPase_dom"/>
</dbReference>
<sequence length="698" mass="80619">MENGFSMTKKIPGQSEQVHHWETQIRMVLEATGISIWTFDIPTNKITISDNLESVFGLDKDHYHHTYQTILNCIHSQDRELVNRTYQKVIEDGEAFEIEFRVVLADGSIRWLASKGAVRKDLSGVPLQICGVSMDITKRKQIEHQRIKEAIKKSEERFKIVALATNDVLRDWDLLTNQVWWNQSVQSLFGYTSEELYLDVNWWREKIHPDDRQRINSDLRAVIDSNKQFWSNEYRFLRRDGTYAYIFDRGYIVQDQTNKPVRMIGFMMDMTDRKRAEAELQRQNLRSQLFANITLKIRQSLQIEDILQTSVTEVQKLLQADRVLILQLNGNGSFLAVKEAVVPGLPVVLGQKINDPCFSENYIQQYSQGRISAISDIEKAEIQPCHVEFLQQFAVKANLVVPIFRQNQFWGLLVAHQCLHTRQWTNWEIGLLRQLADQIAIALAQSLILEQETKQRQELARSNEELQQFAFIASHDLQEPLRKIKTFGERLQVTCGEFLSEQGRDYLQRMQNAALRMETLIEGLLTLSRVTTRAQPYVAVNLTQIAQEVLSDLEVSIQQTRGQIEIGELPIIQGDPLQMRQLLQNLIGNALKFHRPNQPPVIKIYGQFFNNDIDDLSVGNTYYQIIVEDNGIGFPEKYLDRIFNVFQRLHSRSEYEGTGIGLAICRKITERHHGTITAKSQPGQGAKFIITLPINSHL</sequence>
<keyword evidence="15" id="KW-0472">Membrane</keyword>
<gene>
    <name evidence="21" type="ORF">SR1949_34330</name>
</gene>
<dbReference type="SMART" id="SM00388">
    <property type="entry name" value="HisKA"/>
    <property type="match status" value="1"/>
</dbReference>
<dbReference type="SMART" id="SM00065">
    <property type="entry name" value="GAF"/>
    <property type="match status" value="1"/>
</dbReference>
<dbReference type="InterPro" id="IPR004358">
    <property type="entry name" value="Sig_transdc_His_kin-like_C"/>
</dbReference>
<evidence type="ECO:0000256" key="12">
    <source>
        <dbReference type="ARBA" id="ARBA00022777"/>
    </source>
</evidence>
<dbReference type="SUPFAM" id="SSF55785">
    <property type="entry name" value="PYP-like sensor domain (PAS domain)"/>
    <property type="match status" value="2"/>
</dbReference>